<dbReference type="Gene3D" id="1.10.150.50">
    <property type="entry name" value="Transcription Factor, Ets-1"/>
    <property type="match status" value="1"/>
</dbReference>
<proteinExistence type="predicted"/>
<dbReference type="EMBL" id="BLAL01000039">
    <property type="protein sequence ID" value="GES78528.1"/>
    <property type="molecule type" value="Genomic_DNA"/>
</dbReference>
<protein>
    <recommendedName>
        <fullName evidence="3">SAM domain-containing protein</fullName>
    </recommendedName>
</protein>
<dbReference type="AlphaFoldDB" id="A0A8H3QG73"/>
<evidence type="ECO:0000313" key="1">
    <source>
        <dbReference type="EMBL" id="GES78528.1"/>
    </source>
</evidence>
<gene>
    <name evidence="1" type="ORF">RCL2_000583300</name>
</gene>
<comment type="caution">
    <text evidence="1">The sequence shown here is derived from an EMBL/GenBank/DDBJ whole genome shotgun (WGS) entry which is preliminary data.</text>
</comment>
<organism evidence="1 2">
    <name type="scientific">Rhizophagus clarus</name>
    <dbReference type="NCBI Taxonomy" id="94130"/>
    <lineage>
        <taxon>Eukaryota</taxon>
        <taxon>Fungi</taxon>
        <taxon>Fungi incertae sedis</taxon>
        <taxon>Mucoromycota</taxon>
        <taxon>Glomeromycotina</taxon>
        <taxon>Glomeromycetes</taxon>
        <taxon>Glomerales</taxon>
        <taxon>Glomeraceae</taxon>
        <taxon>Rhizophagus</taxon>
    </lineage>
</organism>
<dbReference type="SUPFAM" id="SSF47769">
    <property type="entry name" value="SAM/Pointed domain"/>
    <property type="match status" value="1"/>
</dbReference>
<dbReference type="InterPro" id="IPR013761">
    <property type="entry name" value="SAM/pointed_sf"/>
</dbReference>
<evidence type="ECO:0008006" key="3">
    <source>
        <dbReference type="Google" id="ProtNLM"/>
    </source>
</evidence>
<dbReference type="OrthoDB" id="2355643at2759"/>
<accession>A0A8H3QG73</accession>
<reference evidence="1" key="1">
    <citation type="submission" date="2019-10" db="EMBL/GenBank/DDBJ databases">
        <title>Conservation and host-specific expression of non-tandemly repeated heterogenous ribosome RNA gene in arbuscular mycorrhizal fungi.</title>
        <authorList>
            <person name="Maeda T."/>
            <person name="Kobayashi Y."/>
            <person name="Nakagawa T."/>
            <person name="Ezawa T."/>
            <person name="Yamaguchi K."/>
            <person name="Bino T."/>
            <person name="Nishimoto Y."/>
            <person name="Shigenobu S."/>
            <person name="Kawaguchi M."/>
        </authorList>
    </citation>
    <scope>NUCLEOTIDE SEQUENCE</scope>
    <source>
        <strain evidence="1">HR1</strain>
    </source>
</reference>
<sequence length="420" mass="48711">MFSNRMLNLTARQFFKNRLSVQSSSSFINNRFYFTPICNGVNKKECVCFNTEETRANHWTPNDVCNYLEKNLKEKWSPQLRKVIFDQKINGADLKTLDVEKLKSMGFPLMTIFNIQDIAKRLNAKTIFVQDHDSQGNLLKSFKRIKFYNDDQIINFLKLVEGKDFIEIITNDKVNNKPSITDNKLPSIINREIQDHLRLLRQKETLKNVVISKIIADNHQQEQINEKQSEVIVNTLEGFENFRHYRIDSGFLTAIKNETSWTKTEDSAMKDETSLAVMDALGKIYKSVELSSKKTIMNHLQASIMEWDNIIYAGKIMFLLEAKHDITNASINSEYLNNFIDEIEELKKLKSQRVNIETELLIRRPVGVVCGVNFPQQLRNVAKNKGLVVVYPGGGRYKVKIPNEIIIKFSEQQESDKQEK</sequence>
<dbReference type="Proteomes" id="UP000615446">
    <property type="component" value="Unassembled WGS sequence"/>
</dbReference>
<name>A0A8H3QG73_9GLOM</name>
<evidence type="ECO:0000313" key="2">
    <source>
        <dbReference type="Proteomes" id="UP000615446"/>
    </source>
</evidence>